<evidence type="ECO:0000313" key="1">
    <source>
        <dbReference type="EMBL" id="GMN74261.1"/>
    </source>
</evidence>
<protein>
    <submittedName>
        <fullName evidence="1">Uncharacterized protein</fullName>
    </submittedName>
</protein>
<comment type="caution">
    <text evidence="1">The sequence shown here is derived from an EMBL/GenBank/DDBJ whole genome shotgun (WGS) entry which is preliminary data.</text>
</comment>
<evidence type="ECO:0000313" key="2">
    <source>
        <dbReference type="Proteomes" id="UP001187192"/>
    </source>
</evidence>
<accession>A0AA88EG98</accession>
<keyword evidence="2" id="KW-1185">Reference proteome</keyword>
<proteinExistence type="predicted"/>
<organism evidence="1 2">
    <name type="scientific">Ficus carica</name>
    <name type="common">Common fig</name>
    <dbReference type="NCBI Taxonomy" id="3494"/>
    <lineage>
        <taxon>Eukaryota</taxon>
        <taxon>Viridiplantae</taxon>
        <taxon>Streptophyta</taxon>
        <taxon>Embryophyta</taxon>
        <taxon>Tracheophyta</taxon>
        <taxon>Spermatophyta</taxon>
        <taxon>Magnoliopsida</taxon>
        <taxon>eudicotyledons</taxon>
        <taxon>Gunneridae</taxon>
        <taxon>Pentapetalae</taxon>
        <taxon>rosids</taxon>
        <taxon>fabids</taxon>
        <taxon>Rosales</taxon>
        <taxon>Moraceae</taxon>
        <taxon>Ficeae</taxon>
        <taxon>Ficus</taxon>
    </lineage>
</organism>
<dbReference type="AlphaFoldDB" id="A0AA88EG98"/>
<sequence length="93" mass="10249">MQGSGCGVLCYGTVAHYVHTTVRFGGQRRSLPLPSHRWPLEVACNTHHRRGPFGITIILIGYEAYRRGEELGPMVVVFIVTGKGGVLARACRR</sequence>
<name>A0AA88EG98_FICCA</name>
<dbReference type="Proteomes" id="UP001187192">
    <property type="component" value="Unassembled WGS sequence"/>
</dbReference>
<gene>
    <name evidence="1" type="ORF">TIFTF001_052340</name>
</gene>
<dbReference type="EMBL" id="BTGU01010838">
    <property type="protein sequence ID" value="GMN74261.1"/>
    <property type="molecule type" value="Genomic_DNA"/>
</dbReference>
<reference evidence="1" key="1">
    <citation type="submission" date="2023-07" db="EMBL/GenBank/DDBJ databases">
        <title>draft genome sequence of fig (Ficus carica).</title>
        <authorList>
            <person name="Takahashi T."/>
            <person name="Nishimura K."/>
        </authorList>
    </citation>
    <scope>NUCLEOTIDE SEQUENCE</scope>
</reference>